<evidence type="ECO:0000313" key="2">
    <source>
        <dbReference type="Proteomes" id="UP001272137"/>
    </source>
</evidence>
<protein>
    <submittedName>
        <fullName evidence="1">Acetyltransferase, GNAT family domain protein</fullName>
    </submittedName>
</protein>
<gene>
    <name evidence="1" type="ORF">C7S16_1720</name>
</gene>
<accession>A0AAW9CZA7</accession>
<dbReference type="AlphaFoldDB" id="A0AAW9CZA7"/>
<dbReference type="RefSeq" id="WP_318826195.1">
    <property type="nucleotide sequence ID" value="NZ_QXCT01000002.1"/>
</dbReference>
<sequence length="67" mass="7199">MTLMPVFARHVPSTDSPHIAALPHKREIALVIALIDDISQPFENYDLTHAPLSVEANGLLSEGAVPA</sequence>
<organism evidence="1 2">
    <name type="scientific">Burkholderia thailandensis</name>
    <dbReference type="NCBI Taxonomy" id="57975"/>
    <lineage>
        <taxon>Bacteria</taxon>
        <taxon>Pseudomonadati</taxon>
        <taxon>Pseudomonadota</taxon>
        <taxon>Betaproteobacteria</taxon>
        <taxon>Burkholderiales</taxon>
        <taxon>Burkholderiaceae</taxon>
        <taxon>Burkholderia</taxon>
        <taxon>pseudomallei group</taxon>
    </lineage>
</organism>
<dbReference type="Proteomes" id="UP001272137">
    <property type="component" value="Unassembled WGS sequence"/>
</dbReference>
<proteinExistence type="predicted"/>
<evidence type="ECO:0000313" key="1">
    <source>
        <dbReference type="EMBL" id="MDW9254014.1"/>
    </source>
</evidence>
<dbReference type="EMBL" id="QXCT01000002">
    <property type="protein sequence ID" value="MDW9254014.1"/>
    <property type="molecule type" value="Genomic_DNA"/>
</dbReference>
<name>A0AAW9CZA7_BURTH</name>
<reference evidence="1" key="1">
    <citation type="submission" date="2018-08" db="EMBL/GenBank/DDBJ databases">
        <title>Identification of Burkholderia cepacia strains that express a Burkholderia pseudomallei-like capsular polysaccharide.</title>
        <authorList>
            <person name="Burtnick M.N."/>
            <person name="Vongsouvath M."/>
            <person name="Newton P."/>
            <person name="Wuthiekanun V."/>
            <person name="Limmathurotsakul D."/>
            <person name="Brett P.J."/>
            <person name="Chantratita N."/>
            <person name="Dance D.A."/>
        </authorList>
    </citation>
    <scope>NUCLEOTIDE SEQUENCE</scope>
    <source>
        <strain evidence="1">SBXCC001</strain>
    </source>
</reference>
<comment type="caution">
    <text evidence="1">The sequence shown here is derived from an EMBL/GenBank/DDBJ whole genome shotgun (WGS) entry which is preliminary data.</text>
</comment>